<keyword evidence="13" id="KW-0966">Cell projection</keyword>
<evidence type="ECO:0000256" key="15">
    <source>
        <dbReference type="PROSITE-ProRule" id="PRU00706"/>
    </source>
</evidence>
<dbReference type="GO" id="GO:0001726">
    <property type="term" value="C:ruffle"/>
    <property type="evidence" value="ECO:0007669"/>
    <property type="project" value="UniProtKB-SubCell"/>
</dbReference>
<dbReference type="GO" id="GO:0005634">
    <property type="term" value="C:nucleus"/>
    <property type="evidence" value="ECO:0007669"/>
    <property type="project" value="UniProtKB-SubCell"/>
</dbReference>
<feature type="domain" description="DM10" evidence="16">
    <location>
        <begin position="378"/>
        <end position="466"/>
    </location>
</feature>
<evidence type="ECO:0000256" key="8">
    <source>
        <dbReference type="ARBA" id="ARBA00022490"/>
    </source>
</evidence>
<evidence type="ECO:0000256" key="14">
    <source>
        <dbReference type="ARBA" id="ARBA00023306"/>
    </source>
</evidence>
<evidence type="ECO:0000313" key="17">
    <source>
        <dbReference type="EMBL" id="TWW57494.1"/>
    </source>
</evidence>
<evidence type="ECO:0000256" key="10">
    <source>
        <dbReference type="ARBA" id="ARBA00022801"/>
    </source>
</evidence>
<dbReference type="PROSITE" id="PS51336">
    <property type="entry name" value="DM10"/>
    <property type="match status" value="2"/>
</dbReference>
<dbReference type="Gene3D" id="2.30.29.170">
    <property type="match status" value="2"/>
</dbReference>
<evidence type="ECO:0000256" key="11">
    <source>
        <dbReference type="ARBA" id="ARBA00023212"/>
    </source>
</evidence>
<evidence type="ECO:0000256" key="2">
    <source>
        <dbReference type="ARBA" id="ARBA00004123"/>
    </source>
</evidence>
<dbReference type="InterPro" id="IPR023005">
    <property type="entry name" value="Nucleoside_diP_kinase_AS"/>
</dbReference>
<gene>
    <name evidence="17" type="ORF">D4764_07G0002130</name>
</gene>
<evidence type="ECO:0000256" key="5">
    <source>
        <dbReference type="ARBA" id="ARBA00004510"/>
    </source>
</evidence>
<dbReference type="GO" id="GO:0016787">
    <property type="term" value="F:hydrolase activity"/>
    <property type="evidence" value="ECO:0007669"/>
    <property type="project" value="UniProtKB-KW"/>
</dbReference>
<feature type="domain" description="DM10" evidence="16">
    <location>
        <begin position="36"/>
        <end position="124"/>
    </location>
</feature>
<evidence type="ECO:0000256" key="4">
    <source>
        <dbReference type="ARBA" id="ARBA00004466"/>
    </source>
</evidence>
<keyword evidence="8" id="KW-0963">Cytoplasm</keyword>
<accession>A0A5C6MQB9</accession>
<dbReference type="SMART" id="SM00562">
    <property type="entry name" value="NDK"/>
    <property type="match status" value="4"/>
</dbReference>
<evidence type="ECO:0000256" key="12">
    <source>
        <dbReference type="ARBA" id="ARBA00023242"/>
    </source>
</evidence>
<dbReference type="Pfam" id="PF00334">
    <property type="entry name" value="NDK"/>
    <property type="match status" value="4"/>
</dbReference>
<dbReference type="EMBL" id="RHFK02000020">
    <property type="protein sequence ID" value="TWW57494.1"/>
    <property type="molecule type" value="Genomic_DNA"/>
</dbReference>
<dbReference type="PANTHER" id="PTHR43109">
    <property type="entry name" value="NUCLEOSIDE DIPHOSPHATE KINASE 7"/>
    <property type="match status" value="1"/>
</dbReference>
<comment type="similarity">
    <text evidence="6 15">Belongs to the NDK family.</text>
</comment>
<dbReference type="SMART" id="SM00676">
    <property type="entry name" value="DM10"/>
    <property type="match status" value="2"/>
</dbReference>
<evidence type="ECO:0000256" key="3">
    <source>
        <dbReference type="ARBA" id="ARBA00004430"/>
    </source>
</evidence>
<evidence type="ECO:0000313" key="18">
    <source>
        <dbReference type="Proteomes" id="UP000324091"/>
    </source>
</evidence>
<evidence type="ECO:0000256" key="1">
    <source>
        <dbReference type="ARBA" id="ARBA00003465"/>
    </source>
</evidence>
<dbReference type="Gene3D" id="3.30.70.141">
    <property type="entry name" value="Nucleoside diphosphate kinase-like domain"/>
    <property type="match status" value="4"/>
</dbReference>
<reference evidence="17 18" key="1">
    <citation type="submission" date="2019-04" db="EMBL/GenBank/DDBJ databases">
        <title>Chromosome genome assembly for Takifugu flavidus.</title>
        <authorList>
            <person name="Xiao S."/>
        </authorList>
    </citation>
    <scope>NUCLEOTIDE SEQUENCE [LARGE SCALE GENOMIC DNA]</scope>
    <source>
        <strain evidence="17">HTHZ2018</strain>
        <tissue evidence="17">Muscle</tissue>
    </source>
</reference>
<dbReference type="GO" id="GO:0016301">
    <property type="term" value="F:kinase activity"/>
    <property type="evidence" value="ECO:0007669"/>
    <property type="project" value="UniProtKB-KW"/>
</dbReference>
<dbReference type="FunFam" id="3.30.70.141:FF:000004">
    <property type="entry name" value="Nucleoside diphosphate kinase 7"/>
    <property type="match status" value="2"/>
</dbReference>
<evidence type="ECO:0000256" key="7">
    <source>
        <dbReference type="ARBA" id="ARBA00013499"/>
    </source>
</evidence>
<comment type="function">
    <text evidence="1">Major role in the synthesis of nucleoside triphosphates other than ATP.</text>
</comment>
<dbReference type="CDD" id="cd04412">
    <property type="entry name" value="NDPk7B"/>
    <property type="match status" value="2"/>
</dbReference>
<dbReference type="AlphaFoldDB" id="A0A5C6MQB9"/>
<keyword evidence="18" id="KW-1185">Reference proteome</keyword>
<comment type="caution">
    <text evidence="15">Lacks conserved residue(s) required for the propagation of feature annotation.</text>
</comment>
<dbReference type="InterPro" id="IPR057579">
    <property type="entry name" value="DM10_NDK7"/>
</dbReference>
<comment type="subcellular location">
    <subcellularLocation>
        <location evidence="5">Cell projection</location>
        <location evidence="5">Lamellipodium</location>
    </subcellularLocation>
    <subcellularLocation>
        <location evidence="4">Cell projection</location>
        <location evidence="4">Ruffle</location>
    </subcellularLocation>
    <subcellularLocation>
        <location evidence="3">Cytoplasm</location>
        <location evidence="3">Cytoskeleton</location>
        <location evidence="3">Cilium axoneme</location>
    </subcellularLocation>
    <subcellularLocation>
        <location evidence="2">Nucleus</location>
    </subcellularLocation>
</comment>
<evidence type="ECO:0000256" key="13">
    <source>
        <dbReference type="ARBA" id="ARBA00023273"/>
    </source>
</evidence>
<evidence type="ECO:0000256" key="6">
    <source>
        <dbReference type="ARBA" id="ARBA00008142"/>
    </source>
</evidence>
<keyword evidence="9" id="KW-0479">Metal-binding</keyword>
<organism evidence="17 18">
    <name type="scientific">Takifugu flavidus</name>
    <name type="common">sansaifugu</name>
    <dbReference type="NCBI Taxonomy" id="433684"/>
    <lineage>
        <taxon>Eukaryota</taxon>
        <taxon>Metazoa</taxon>
        <taxon>Chordata</taxon>
        <taxon>Craniata</taxon>
        <taxon>Vertebrata</taxon>
        <taxon>Euteleostomi</taxon>
        <taxon>Actinopterygii</taxon>
        <taxon>Neopterygii</taxon>
        <taxon>Teleostei</taxon>
        <taxon>Neoteleostei</taxon>
        <taxon>Acanthomorphata</taxon>
        <taxon>Eupercaria</taxon>
        <taxon>Tetraodontiformes</taxon>
        <taxon>Tetradontoidea</taxon>
        <taxon>Tetraodontidae</taxon>
        <taxon>Takifugu</taxon>
    </lineage>
</organism>
<evidence type="ECO:0000256" key="9">
    <source>
        <dbReference type="ARBA" id="ARBA00022723"/>
    </source>
</evidence>
<comment type="caution">
    <text evidence="17">The sequence shown here is derived from an EMBL/GenBank/DDBJ whole genome shotgun (WGS) entry which is preliminary data.</text>
</comment>
<name>A0A5C6MQB9_9TELE</name>
<dbReference type="PROSITE" id="PS00469">
    <property type="entry name" value="NDPK"/>
    <property type="match status" value="1"/>
</dbReference>
<keyword evidence="17" id="KW-0418">Kinase</keyword>
<keyword evidence="10" id="KW-0378">Hydrolase</keyword>
<dbReference type="FunFam" id="3.30.70.141:FF:000010">
    <property type="entry name" value="Nucleoside diphosphate kinase 7"/>
    <property type="match status" value="1"/>
</dbReference>
<dbReference type="InterPro" id="IPR037993">
    <property type="entry name" value="NDPk7B"/>
</dbReference>
<dbReference type="PANTHER" id="PTHR43109:SF2">
    <property type="entry name" value="NUCLEOSIDE DIPHOSPHATE KINASE 7"/>
    <property type="match status" value="1"/>
</dbReference>
<dbReference type="GO" id="GO:0005813">
    <property type="term" value="C:centrosome"/>
    <property type="evidence" value="ECO:0007669"/>
    <property type="project" value="TreeGrafter"/>
</dbReference>
<keyword evidence="17" id="KW-0808">Transferase</keyword>
<dbReference type="SUPFAM" id="SSF54919">
    <property type="entry name" value="Nucleoside diphosphate kinase, NDK"/>
    <property type="match status" value="4"/>
</dbReference>
<dbReference type="PROSITE" id="PS51374">
    <property type="entry name" value="NDPK_LIKE"/>
    <property type="match status" value="4"/>
</dbReference>
<protein>
    <recommendedName>
        <fullName evidence="7">Nucleoside diphosphate kinase B</fullName>
    </recommendedName>
</protein>
<keyword evidence="11" id="KW-0206">Cytoskeleton</keyword>
<sequence>MELMGDAAMARREAPQSARAQSGSFGKSSHSLAAAREERYAFLTEWYDPTAALMWSFQLFYYPKDGSVEMFDVKKHQKFLKRVKYDDLDPKDLYIGNRVNVLSRQLNLIDYGDEYTANKLGGKKERTLAVIKPDAIIKIGDLFELIHAFDLIVTKAKMTTLTRNSVHLLSSGPVVAMELMGDDAVSVWKKFLEYVESTDALREARAQFVMDGTESFGHGSVSLAAAAKELQFFFPAKNDYGPPNTATFTDSTCCIIKPHAIAEGLTGKILNTISEAGFEILALQMFNMDRANAEEFFQVYKGVVPEYPGMVNELCSGACMALEILDTNQEQSFRDLCGPADPEISRLLRPNTLRALFGKDKLKNAVHCTDLPEDRVLEEERYAFLTEWFDPIAAVLRCFQLFYYPNDGSVEMFDMKKQQKFLKRIKYDDLDPKDLFIGNRVKVFSRQLNLVDYGDEYTANKLGSKKERTLALIKPDAVTKIGEVLEKIYASNLIVTKAKMTKLTWSQAADFYAEHQSKPFFNNSVHFLSSGPVVAMELMGDEAVSAWKKFLGPAESSGAQREAPQSARAQFGTDGIRNFGHGSDSLAAAARELEFFFPSTIGYGPPNTATYTDSTCCIIKPHAIAEGLTGKILNTISEAGFEILALQMFNMDRANAEEFFEVYKGVVPEYNGMVNELCSGACMALEILDTDQEQSFRDLCGPADPEVSRLLRPNTLRALFGKDKVKNAVHCTDLPEDRVLEVGATLGHVMPPQEHTYAAPLIPHLYNRLEQNLVCEAALRRVS</sequence>
<keyword evidence="12" id="KW-0539">Nucleus</keyword>
<evidence type="ECO:0000259" key="16">
    <source>
        <dbReference type="PROSITE" id="PS51336"/>
    </source>
</evidence>
<keyword evidence="14" id="KW-0131">Cell cycle</keyword>
<dbReference type="Pfam" id="PF25364">
    <property type="entry name" value="PH_NDK7_N"/>
    <property type="match status" value="2"/>
</dbReference>
<dbReference type="InterPro" id="IPR006602">
    <property type="entry name" value="DM10_dom"/>
</dbReference>
<dbReference type="InterPro" id="IPR036850">
    <property type="entry name" value="NDK-like_dom_sf"/>
</dbReference>
<dbReference type="InterPro" id="IPR034907">
    <property type="entry name" value="NDK-like_dom"/>
</dbReference>
<proteinExistence type="inferred from homology"/>
<dbReference type="GO" id="GO:0046872">
    <property type="term" value="F:metal ion binding"/>
    <property type="evidence" value="ECO:0007669"/>
    <property type="project" value="UniProtKB-KW"/>
</dbReference>
<dbReference type="Proteomes" id="UP000324091">
    <property type="component" value="Chromosome 7"/>
</dbReference>
<dbReference type="GO" id="GO:0005879">
    <property type="term" value="C:axonemal microtubule"/>
    <property type="evidence" value="ECO:0007669"/>
    <property type="project" value="TreeGrafter"/>
</dbReference>
<dbReference type="GO" id="GO:0030027">
    <property type="term" value="C:lamellipodium"/>
    <property type="evidence" value="ECO:0007669"/>
    <property type="project" value="UniProtKB-SubCell"/>
</dbReference>